<dbReference type="Proteomes" id="UP000541033">
    <property type="component" value="Unassembled WGS sequence"/>
</dbReference>
<keyword evidence="2" id="KW-0812">Transmembrane</keyword>
<comment type="caution">
    <text evidence="3">The sequence shown here is derived from an EMBL/GenBank/DDBJ whole genome shotgun (WGS) entry which is preliminary data.</text>
</comment>
<feature type="region of interest" description="Disordered" evidence="1">
    <location>
        <begin position="1"/>
        <end position="104"/>
    </location>
</feature>
<feature type="transmembrane region" description="Helical" evidence="2">
    <location>
        <begin position="194"/>
        <end position="217"/>
    </location>
</feature>
<feature type="compositionally biased region" description="Polar residues" evidence="1">
    <location>
        <begin position="1"/>
        <end position="10"/>
    </location>
</feature>
<reference evidence="3 4" key="1">
    <citation type="submission" date="2020-02" db="EMBL/GenBank/DDBJ databases">
        <title>Sequencing the genomes of 1000 actinobacteria strains.</title>
        <authorList>
            <person name="Klenk H.-P."/>
        </authorList>
    </citation>
    <scope>NUCLEOTIDE SEQUENCE [LARGE SCALE GENOMIC DNA]</scope>
    <source>
        <strain evidence="3 4">DSM 27960</strain>
    </source>
</reference>
<feature type="transmembrane region" description="Helical" evidence="2">
    <location>
        <begin position="115"/>
        <end position="133"/>
    </location>
</feature>
<dbReference type="Pfam" id="PF19779">
    <property type="entry name" value="DUF6264"/>
    <property type="match status" value="1"/>
</dbReference>
<keyword evidence="4" id="KW-1185">Reference proteome</keyword>
<feature type="compositionally biased region" description="Low complexity" evidence="1">
    <location>
        <begin position="11"/>
        <end position="23"/>
    </location>
</feature>
<dbReference type="AlphaFoldDB" id="A0A7X5QYF0"/>
<evidence type="ECO:0000313" key="4">
    <source>
        <dbReference type="Proteomes" id="UP000541033"/>
    </source>
</evidence>
<keyword evidence="2" id="KW-1133">Transmembrane helix</keyword>
<feature type="compositionally biased region" description="Polar residues" evidence="1">
    <location>
        <begin position="65"/>
        <end position="74"/>
    </location>
</feature>
<sequence length="227" mass="24063">MTDSSNGSQSGAQQPPAGRPRPQFGEYAPPGWSWQPPTDAPAGHNGEVDAETPFGEKSSAGLDGTPQSTPTVVPQDSAVPAKTTPPPAAAPASTGHDAASDKAGVSLRPRNRVDFLVTIFLLVISIWGVRSMVGTTDSMPLIFQTIYDQYGLGEFTDADALSGAILFGRISQFILWTLTVVVTIMMLRKRRRAFYIPLIGGALGFLLALIVSTVALINDPTVMDHLS</sequence>
<accession>A0A7X5QYF0</accession>
<evidence type="ECO:0000313" key="3">
    <source>
        <dbReference type="EMBL" id="NIH52263.1"/>
    </source>
</evidence>
<protein>
    <submittedName>
        <fullName evidence="3">Uncharacterized protein</fullName>
    </submittedName>
</protein>
<organism evidence="3 4">
    <name type="scientific">Lysinibacter cavernae</name>
    <dbReference type="NCBI Taxonomy" id="1640652"/>
    <lineage>
        <taxon>Bacteria</taxon>
        <taxon>Bacillati</taxon>
        <taxon>Actinomycetota</taxon>
        <taxon>Actinomycetes</taxon>
        <taxon>Micrococcales</taxon>
        <taxon>Microbacteriaceae</taxon>
        <taxon>Lysinibacter</taxon>
    </lineage>
</organism>
<proteinExistence type="predicted"/>
<feature type="transmembrane region" description="Helical" evidence="2">
    <location>
        <begin position="164"/>
        <end position="187"/>
    </location>
</feature>
<evidence type="ECO:0000256" key="1">
    <source>
        <dbReference type="SAM" id="MobiDB-lite"/>
    </source>
</evidence>
<name>A0A7X5QYF0_9MICO</name>
<evidence type="ECO:0000256" key="2">
    <source>
        <dbReference type="SAM" id="Phobius"/>
    </source>
</evidence>
<keyword evidence="2" id="KW-0472">Membrane</keyword>
<dbReference type="RefSeq" id="WP_167146565.1">
    <property type="nucleotide sequence ID" value="NZ_JAAMOX010000001.1"/>
</dbReference>
<dbReference type="EMBL" id="JAAMOX010000001">
    <property type="protein sequence ID" value="NIH52263.1"/>
    <property type="molecule type" value="Genomic_DNA"/>
</dbReference>
<dbReference type="InterPro" id="IPR046231">
    <property type="entry name" value="DUF6264"/>
</dbReference>
<gene>
    <name evidence="3" type="ORF">FHX76_000131</name>
</gene>